<comment type="caution">
    <text evidence="5">The sequence shown here is derived from an EMBL/GenBank/DDBJ whole genome shotgun (WGS) entry which is preliminary data.</text>
</comment>
<dbReference type="PANTHER" id="PTHR42535:SF2">
    <property type="entry name" value="CHROMOSOME UNDETERMINED SCAFFOLD_146, WHOLE GENOME SHOTGUN SEQUENCE"/>
    <property type="match status" value="1"/>
</dbReference>
<dbReference type="Proteomes" id="UP001424741">
    <property type="component" value="Unassembled WGS sequence"/>
</dbReference>
<dbReference type="Pfam" id="PF13385">
    <property type="entry name" value="Laminin_G_3"/>
    <property type="match status" value="1"/>
</dbReference>
<keyword evidence="2" id="KW-1015">Disulfide bond</keyword>
<dbReference type="InterPro" id="IPR006558">
    <property type="entry name" value="LamG-like"/>
</dbReference>
<reference evidence="5 6" key="1">
    <citation type="submission" date="2024-02" db="EMBL/GenBank/DDBJ databases">
        <title>Rubritalea halochordaticola NBRC 107102.</title>
        <authorList>
            <person name="Ichikawa N."/>
            <person name="Katano-Makiyama Y."/>
            <person name="Hidaka K."/>
        </authorList>
    </citation>
    <scope>NUCLEOTIDE SEQUENCE [LARGE SCALE GENOMIC DNA]</scope>
    <source>
        <strain evidence="5 6">NBRC 107102</strain>
    </source>
</reference>
<evidence type="ECO:0000313" key="6">
    <source>
        <dbReference type="Proteomes" id="UP001424741"/>
    </source>
</evidence>
<dbReference type="PANTHER" id="PTHR42535">
    <property type="entry name" value="OOKINETE PROTEIN, PUTATIVE-RELATED"/>
    <property type="match status" value="1"/>
</dbReference>
<name>A0ABP9V1W1_9BACT</name>
<dbReference type="SUPFAM" id="SSF49899">
    <property type="entry name" value="Concanavalin A-like lectins/glucanases"/>
    <property type="match status" value="1"/>
</dbReference>
<evidence type="ECO:0000313" key="5">
    <source>
        <dbReference type="EMBL" id="GAA5495894.1"/>
    </source>
</evidence>
<feature type="chain" id="PRO_5045944288" description="LamG-like jellyroll fold domain-containing protein" evidence="3">
    <location>
        <begin position="22"/>
        <end position="274"/>
    </location>
</feature>
<feature type="signal peptide" evidence="3">
    <location>
        <begin position="1"/>
        <end position="21"/>
    </location>
</feature>
<keyword evidence="6" id="KW-1185">Reference proteome</keyword>
<organism evidence="5 6">
    <name type="scientific">Rubritalea halochordaticola</name>
    <dbReference type="NCBI Taxonomy" id="714537"/>
    <lineage>
        <taxon>Bacteria</taxon>
        <taxon>Pseudomonadati</taxon>
        <taxon>Verrucomicrobiota</taxon>
        <taxon>Verrucomicrobiia</taxon>
        <taxon>Verrucomicrobiales</taxon>
        <taxon>Rubritaleaceae</taxon>
        <taxon>Rubritalea</taxon>
    </lineage>
</organism>
<evidence type="ECO:0000256" key="3">
    <source>
        <dbReference type="SAM" id="SignalP"/>
    </source>
</evidence>
<accession>A0ABP9V1W1</accession>
<proteinExistence type="predicted"/>
<feature type="domain" description="LamG-like jellyroll fold" evidence="4">
    <location>
        <begin position="111"/>
        <end position="242"/>
    </location>
</feature>
<dbReference type="SMART" id="SM00560">
    <property type="entry name" value="LamGL"/>
    <property type="match status" value="1"/>
</dbReference>
<dbReference type="NCBIfam" id="TIGR02595">
    <property type="entry name" value="PEP_CTERM"/>
    <property type="match status" value="1"/>
</dbReference>
<evidence type="ECO:0000259" key="4">
    <source>
        <dbReference type="SMART" id="SM00560"/>
    </source>
</evidence>
<protein>
    <recommendedName>
        <fullName evidence="4">LamG-like jellyroll fold domain-containing protein</fullName>
    </recommendedName>
</protein>
<dbReference type="InterPro" id="IPR013424">
    <property type="entry name" value="Ice-binding_C"/>
</dbReference>
<keyword evidence="1 3" id="KW-0732">Signal</keyword>
<dbReference type="InterPro" id="IPR013320">
    <property type="entry name" value="ConA-like_dom_sf"/>
</dbReference>
<dbReference type="EMBL" id="BAABRL010000006">
    <property type="protein sequence ID" value="GAA5495894.1"/>
    <property type="molecule type" value="Genomic_DNA"/>
</dbReference>
<evidence type="ECO:0000256" key="2">
    <source>
        <dbReference type="ARBA" id="ARBA00023157"/>
    </source>
</evidence>
<dbReference type="RefSeq" id="WP_346188631.1">
    <property type="nucleotide sequence ID" value="NZ_BAABRL010000006.1"/>
</dbReference>
<dbReference type="Gene3D" id="2.60.120.200">
    <property type="match status" value="1"/>
</dbReference>
<sequence>MYPHILSMVGASLLAFSSAQASLVAYWSMDDVSGNLADSSGNNLTATPSGTGLTYGQASVSSGTYGNITLSGAQAASFGTAIDFDRSQSGYATLSGQPAIIETLAEVGPTGSFTVMAWVNPESLPSNTTYRIFATGAPGGWGLGVANVDRVRFTTFGVQDFTSTGTPVASGTWQHVAATFADGVVSMYHNGQLIGSSPASSGFVDENGANNFVIGGNSNLSSDLFNGLMDEVRIYDTALTEQEIIDAATVPEPGATALLGLAGVALLLRRRKDG</sequence>
<gene>
    <name evidence="5" type="ORF">Rhal01_02075</name>
</gene>
<dbReference type="Pfam" id="PF07589">
    <property type="entry name" value="PEP-CTERM"/>
    <property type="match status" value="1"/>
</dbReference>
<evidence type="ECO:0000256" key="1">
    <source>
        <dbReference type="ARBA" id="ARBA00022729"/>
    </source>
</evidence>